<evidence type="ECO:0000313" key="5">
    <source>
        <dbReference type="EMBL" id="KAF5777088.1"/>
    </source>
</evidence>
<dbReference type="InterPro" id="IPR039647">
    <property type="entry name" value="EF_hand_pair_protein_CML-like"/>
</dbReference>
<evidence type="ECO:0000256" key="2">
    <source>
        <dbReference type="ARBA" id="ARBA00022737"/>
    </source>
</evidence>
<gene>
    <name evidence="6" type="ORF">HannXRQ_Chr12g0362211</name>
    <name evidence="5" type="ORF">HanXRQr2_Chr12g0531521</name>
</gene>
<dbReference type="FunFam" id="1.10.238.10:FF:000003">
    <property type="entry name" value="Calmodulin A"/>
    <property type="match status" value="1"/>
</dbReference>
<dbReference type="GO" id="GO:0005509">
    <property type="term" value="F:calcium ion binding"/>
    <property type="evidence" value="ECO:0000318"/>
    <property type="project" value="GO_Central"/>
</dbReference>
<keyword evidence="1" id="KW-0479">Metal-binding</keyword>
<dbReference type="PROSITE" id="PS50222">
    <property type="entry name" value="EF_HAND_2"/>
    <property type="match status" value="2"/>
</dbReference>
<evidence type="ECO:0000313" key="6">
    <source>
        <dbReference type="EMBL" id="OTG04426.1"/>
    </source>
</evidence>
<dbReference type="AlphaFoldDB" id="A0A251T1P8"/>
<dbReference type="OrthoDB" id="26525at2759"/>
<dbReference type="SUPFAM" id="SSF47473">
    <property type="entry name" value="EF-hand"/>
    <property type="match status" value="1"/>
</dbReference>
<dbReference type="Gene3D" id="1.10.238.10">
    <property type="entry name" value="EF-hand"/>
    <property type="match status" value="1"/>
</dbReference>
<evidence type="ECO:0000256" key="3">
    <source>
        <dbReference type="ARBA" id="ARBA00022837"/>
    </source>
</evidence>
<dbReference type="InterPro" id="IPR018247">
    <property type="entry name" value="EF_Hand_1_Ca_BS"/>
</dbReference>
<dbReference type="PANTHER" id="PTHR10891">
    <property type="entry name" value="EF-HAND CALCIUM-BINDING DOMAIN CONTAINING PROTEIN"/>
    <property type="match status" value="1"/>
</dbReference>
<dbReference type="STRING" id="4232.A0A251T1P8"/>
<evidence type="ECO:0000256" key="1">
    <source>
        <dbReference type="ARBA" id="ARBA00022723"/>
    </source>
</evidence>
<keyword evidence="7" id="KW-1185">Reference proteome</keyword>
<evidence type="ECO:0000259" key="4">
    <source>
        <dbReference type="PROSITE" id="PS50222"/>
    </source>
</evidence>
<feature type="domain" description="EF-hand" evidence="4">
    <location>
        <begin position="143"/>
        <end position="177"/>
    </location>
</feature>
<sequence>MEVTPVIKKSFSLLLRFKIALCKMNTCEVVLKSLRALAHSLATHFSLSWNKLRTTPTPPHLQDIIYKEFVTIEETNMVMGQLGIQPYNGHDGSIDVLSVFDDEEPSLGEVKVAFDVFDVNSDGFIDEFELQRVLCNLGQTEMAKLEECRNMIKGFDVNGDGVIDFDEFVKLMETCSF</sequence>
<proteinExistence type="predicted"/>
<dbReference type="EMBL" id="CM007901">
    <property type="protein sequence ID" value="OTG04426.1"/>
    <property type="molecule type" value="Genomic_DNA"/>
</dbReference>
<keyword evidence="2" id="KW-0677">Repeat</keyword>
<organism evidence="6 7">
    <name type="scientific">Helianthus annuus</name>
    <name type="common">Common sunflower</name>
    <dbReference type="NCBI Taxonomy" id="4232"/>
    <lineage>
        <taxon>Eukaryota</taxon>
        <taxon>Viridiplantae</taxon>
        <taxon>Streptophyta</taxon>
        <taxon>Embryophyta</taxon>
        <taxon>Tracheophyta</taxon>
        <taxon>Spermatophyta</taxon>
        <taxon>Magnoliopsida</taxon>
        <taxon>eudicotyledons</taxon>
        <taxon>Gunneridae</taxon>
        <taxon>Pentapetalae</taxon>
        <taxon>asterids</taxon>
        <taxon>campanulids</taxon>
        <taxon>Asterales</taxon>
        <taxon>Asteraceae</taxon>
        <taxon>Asteroideae</taxon>
        <taxon>Heliantheae alliance</taxon>
        <taxon>Heliantheae</taxon>
        <taxon>Helianthus</taxon>
    </lineage>
</organism>
<dbReference type="Pfam" id="PF13499">
    <property type="entry name" value="EF-hand_7"/>
    <property type="match status" value="1"/>
</dbReference>
<feature type="domain" description="EF-hand" evidence="4">
    <location>
        <begin position="105"/>
        <end position="140"/>
    </location>
</feature>
<dbReference type="Gramene" id="mRNA:HanXRQr2_Chr12g0531521">
    <property type="protein sequence ID" value="CDS:HanXRQr2_Chr12g0531521.1"/>
    <property type="gene ID" value="HanXRQr2_Chr12g0531521"/>
</dbReference>
<reference evidence="6" key="2">
    <citation type="submission" date="2017-02" db="EMBL/GenBank/DDBJ databases">
        <title>Sunflower complete genome.</title>
        <authorList>
            <person name="Langlade N."/>
            <person name="Munos S."/>
        </authorList>
    </citation>
    <scope>NUCLEOTIDE SEQUENCE [LARGE SCALE GENOMIC DNA]</scope>
    <source>
        <tissue evidence="6">Leaves</tissue>
    </source>
</reference>
<dbReference type="InterPro" id="IPR002048">
    <property type="entry name" value="EF_hand_dom"/>
</dbReference>
<reference evidence="5 7" key="1">
    <citation type="journal article" date="2017" name="Nature">
        <title>The sunflower genome provides insights into oil metabolism, flowering and Asterid evolution.</title>
        <authorList>
            <person name="Badouin H."/>
            <person name="Gouzy J."/>
            <person name="Grassa C.J."/>
            <person name="Murat F."/>
            <person name="Staton S.E."/>
            <person name="Cottret L."/>
            <person name="Lelandais-Briere C."/>
            <person name="Owens G.L."/>
            <person name="Carrere S."/>
            <person name="Mayjonade B."/>
            <person name="Legrand L."/>
            <person name="Gill N."/>
            <person name="Kane N.C."/>
            <person name="Bowers J.E."/>
            <person name="Hubner S."/>
            <person name="Bellec A."/>
            <person name="Berard A."/>
            <person name="Berges H."/>
            <person name="Blanchet N."/>
            <person name="Boniface M.C."/>
            <person name="Brunel D."/>
            <person name="Catrice O."/>
            <person name="Chaidir N."/>
            <person name="Claudel C."/>
            <person name="Donnadieu C."/>
            <person name="Faraut T."/>
            <person name="Fievet G."/>
            <person name="Helmstetter N."/>
            <person name="King M."/>
            <person name="Knapp S.J."/>
            <person name="Lai Z."/>
            <person name="Le Paslier M.C."/>
            <person name="Lippi Y."/>
            <person name="Lorenzon L."/>
            <person name="Mandel J.R."/>
            <person name="Marage G."/>
            <person name="Marchand G."/>
            <person name="Marquand E."/>
            <person name="Bret-Mestries E."/>
            <person name="Morien E."/>
            <person name="Nambeesan S."/>
            <person name="Nguyen T."/>
            <person name="Pegot-Espagnet P."/>
            <person name="Pouilly N."/>
            <person name="Raftis F."/>
            <person name="Sallet E."/>
            <person name="Schiex T."/>
            <person name="Thomas J."/>
            <person name="Vandecasteele C."/>
            <person name="Vares D."/>
            <person name="Vear F."/>
            <person name="Vautrin S."/>
            <person name="Crespi M."/>
            <person name="Mangin B."/>
            <person name="Burke J.M."/>
            <person name="Salse J."/>
            <person name="Munos S."/>
            <person name="Vincourt P."/>
            <person name="Rieseberg L.H."/>
            <person name="Langlade N.B."/>
        </authorList>
    </citation>
    <scope>NUCLEOTIDE SEQUENCE [LARGE SCALE GENOMIC DNA]</scope>
    <source>
        <strain evidence="7">cv. SF193</strain>
        <tissue evidence="5">Leaves</tissue>
    </source>
</reference>
<dbReference type="EMBL" id="MNCJ02000327">
    <property type="protein sequence ID" value="KAF5777088.1"/>
    <property type="molecule type" value="Genomic_DNA"/>
</dbReference>
<dbReference type="SMART" id="SM00054">
    <property type="entry name" value="EFh"/>
    <property type="match status" value="2"/>
</dbReference>
<name>A0A251T1P8_HELAN</name>
<dbReference type="PROSITE" id="PS00018">
    <property type="entry name" value="EF_HAND_1"/>
    <property type="match status" value="2"/>
</dbReference>
<accession>A0A251T1P8</accession>
<dbReference type="InterPro" id="IPR011992">
    <property type="entry name" value="EF-hand-dom_pair"/>
</dbReference>
<dbReference type="CDD" id="cd00051">
    <property type="entry name" value="EFh"/>
    <property type="match status" value="1"/>
</dbReference>
<dbReference type="InParanoid" id="A0A251T1P8"/>
<keyword evidence="3" id="KW-0106">Calcium</keyword>
<protein>
    <submittedName>
        <fullName evidence="6">Putative EF-hand domain pair</fullName>
    </submittedName>
    <submittedName>
        <fullName evidence="5">Serine/threonine-protein phosphatase with EF-hands</fullName>
    </submittedName>
</protein>
<evidence type="ECO:0000313" key="7">
    <source>
        <dbReference type="Proteomes" id="UP000215914"/>
    </source>
</evidence>
<dbReference type="Proteomes" id="UP000215914">
    <property type="component" value="Chromosome 12"/>
</dbReference>
<reference evidence="5" key="3">
    <citation type="submission" date="2020-06" db="EMBL/GenBank/DDBJ databases">
        <title>Helianthus annuus Genome sequencing and assembly Release 2.</title>
        <authorList>
            <person name="Gouzy J."/>
            <person name="Langlade N."/>
            <person name="Munos S."/>
        </authorList>
    </citation>
    <scope>NUCLEOTIDE SEQUENCE</scope>
    <source>
        <tissue evidence="5">Leaves</tissue>
    </source>
</reference>